<evidence type="ECO:0000256" key="1">
    <source>
        <dbReference type="ARBA" id="ARBA00004141"/>
    </source>
</evidence>
<keyword evidence="2 5" id="KW-0812">Transmembrane</keyword>
<feature type="transmembrane region" description="Helical" evidence="5">
    <location>
        <begin position="323"/>
        <end position="342"/>
    </location>
</feature>
<evidence type="ECO:0000256" key="2">
    <source>
        <dbReference type="ARBA" id="ARBA00022692"/>
    </source>
</evidence>
<feature type="transmembrane region" description="Helical" evidence="5">
    <location>
        <begin position="278"/>
        <end position="303"/>
    </location>
</feature>
<dbReference type="AlphaFoldDB" id="A0A6J6E6K6"/>
<accession>A0A6J6E6K6</accession>
<name>A0A6J6E6K6_9ZZZZ</name>
<keyword evidence="4 5" id="KW-0472">Membrane</keyword>
<feature type="domain" description="ABC-2 type transporter transmembrane" evidence="6">
    <location>
        <begin position="25"/>
        <end position="201"/>
    </location>
</feature>
<feature type="transmembrane region" description="Helical" evidence="5">
    <location>
        <begin position="375"/>
        <end position="396"/>
    </location>
</feature>
<feature type="transmembrane region" description="Helical" evidence="5">
    <location>
        <begin position="443"/>
        <end position="460"/>
    </location>
</feature>
<protein>
    <submittedName>
        <fullName evidence="7">Unannotated protein</fullName>
    </submittedName>
</protein>
<sequence length="513" mass="57673">MYFEAVAIAAELRDFPGGPQVLAKSIMPTIEGLRLIRWPADRLDTLGGYLTYHNVVLFNFFLALFAAIQGARLIRHLEENKNIDFYLSSGISRSQLVRLRSFSYLLSQVIISLGLGLGTAFALAASDEPNTFAALITLLAGGICIFPFFGMGLLISQFVSNSRTASGITSIIATSLYLINNVADKYTWLTWAKYLSPFYYANLTRPIIPGFGINLWSWLLMLSVGGIFITISIYLFNRRDIGNVYFEKSKRVSQKSQNNRYIPKSLIGDMLWRQRFGLVAWALTTAIFIYVFISMMSDIVVIWEEFAFLQQFESSGFGTTAEQQYLAMVFEIIPPFIAGFIISQGSKWTADLNQGRVQMFLSTPVSYSGLIFRRFTTTLIGAELIIIASICSVLIGSYRQNVNVENQALFRVFVMSTFFALAFTSFNVLLVSILRGKNATTAISIYVGAAWMVGFMVPYLKWPDWLIRLSIFDSFGHPFIEWPERASFILIFILVVPGLLAAMYISEKSSKVI</sequence>
<dbReference type="GO" id="GO:0005886">
    <property type="term" value="C:plasma membrane"/>
    <property type="evidence" value="ECO:0007669"/>
    <property type="project" value="UniProtKB-SubCell"/>
</dbReference>
<comment type="subcellular location">
    <subcellularLocation>
        <location evidence="1">Membrane</location>
        <topology evidence="1">Multi-pass membrane protein</topology>
    </subcellularLocation>
</comment>
<feature type="transmembrane region" description="Helical" evidence="5">
    <location>
        <begin position="102"/>
        <end position="125"/>
    </location>
</feature>
<evidence type="ECO:0000256" key="4">
    <source>
        <dbReference type="ARBA" id="ARBA00023136"/>
    </source>
</evidence>
<keyword evidence="3 5" id="KW-1133">Transmembrane helix</keyword>
<evidence type="ECO:0000256" key="5">
    <source>
        <dbReference type="SAM" id="Phobius"/>
    </source>
</evidence>
<reference evidence="7" key="1">
    <citation type="submission" date="2020-05" db="EMBL/GenBank/DDBJ databases">
        <authorList>
            <person name="Chiriac C."/>
            <person name="Salcher M."/>
            <person name="Ghai R."/>
            <person name="Kavagutti S V."/>
        </authorList>
    </citation>
    <scope>NUCLEOTIDE SEQUENCE</scope>
</reference>
<evidence type="ECO:0000313" key="7">
    <source>
        <dbReference type="EMBL" id="CAB4570904.1"/>
    </source>
</evidence>
<feature type="transmembrane region" description="Helical" evidence="5">
    <location>
        <begin position="131"/>
        <end position="155"/>
    </location>
</feature>
<evidence type="ECO:0000256" key="3">
    <source>
        <dbReference type="ARBA" id="ARBA00022989"/>
    </source>
</evidence>
<dbReference type="EMBL" id="CAEZTU010000006">
    <property type="protein sequence ID" value="CAB4570904.1"/>
    <property type="molecule type" value="Genomic_DNA"/>
</dbReference>
<dbReference type="GO" id="GO:0140359">
    <property type="term" value="F:ABC-type transporter activity"/>
    <property type="evidence" value="ECO:0007669"/>
    <property type="project" value="InterPro"/>
</dbReference>
<feature type="transmembrane region" description="Helical" evidence="5">
    <location>
        <begin position="486"/>
        <end position="505"/>
    </location>
</feature>
<feature type="transmembrane region" description="Helical" evidence="5">
    <location>
        <begin position="215"/>
        <end position="236"/>
    </location>
</feature>
<dbReference type="InterPro" id="IPR013525">
    <property type="entry name" value="ABC2_TM"/>
</dbReference>
<proteinExistence type="predicted"/>
<feature type="transmembrane region" description="Helical" evidence="5">
    <location>
        <begin position="167"/>
        <end position="183"/>
    </location>
</feature>
<feature type="transmembrane region" description="Helical" evidence="5">
    <location>
        <begin position="49"/>
        <end position="68"/>
    </location>
</feature>
<evidence type="ECO:0000259" key="6">
    <source>
        <dbReference type="Pfam" id="PF01061"/>
    </source>
</evidence>
<dbReference type="Pfam" id="PF01061">
    <property type="entry name" value="ABC2_membrane"/>
    <property type="match status" value="1"/>
</dbReference>
<gene>
    <name evidence="7" type="ORF">UFOPK1740_00227</name>
</gene>
<organism evidence="7">
    <name type="scientific">freshwater metagenome</name>
    <dbReference type="NCBI Taxonomy" id="449393"/>
    <lineage>
        <taxon>unclassified sequences</taxon>
        <taxon>metagenomes</taxon>
        <taxon>ecological metagenomes</taxon>
    </lineage>
</organism>
<feature type="transmembrane region" description="Helical" evidence="5">
    <location>
        <begin position="408"/>
        <end position="431"/>
    </location>
</feature>